<keyword evidence="8" id="KW-1185">Reference proteome</keyword>
<evidence type="ECO:0000256" key="3">
    <source>
        <dbReference type="ARBA" id="ARBA00022840"/>
    </source>
</evidence>
<dbReference type="InterPro" id="IPR003593">
    <property type="entry name" value="AAA+_ATPase"/>
</dbReference>
<dbReference type="InterPro" id="IPR027417">
    <property type="entry name" value="P-loop_NTPase"/>
</dbReference>
<dbReference type="SMART" id="SM00382">
    <property type="entry name" value="AAA"/>
    <property type="match status" value="1"/>
</dbReference>
<evidence type="ECO:0000256" key="2">
    <source>
        <dbReference type="ARBA" id="ARBA00022741"/>
    </source>
</evidence>
<dbReference type="PROSITE" id="PS00674">
    <property type="entry name" value="AAA"/>
    <property type="match status" value="1"/>
</dbReference>
<dbReference type="InterPro" id="IPR003959">
    <property type="entry name" value="ATPase_AAA_core"/>
</dbReference>
<evidence type="ECO:0000256" key="4">
    <source>
        <dbReference type="ARBA" id="ARBA00023117"/>
    </source>
</evidence>
<evidence type="ECO:0000256" key="5">
    <source>
        <dbReference type="SAM" id="MobiDB-lite"/>
    </source>
</evidence>
<feature type="domain" description="AAA+ ATPase" evidence="6">
    <location>
        <begin position="93"/>
        <end position="189"/>
    </location>
</feature>
<comment type="caution">
    <text evidence="7">The sequence shown here is derived from an EMBL/GenBank/DDBJ whole genome shotgun (WGS) entry which is preliminary data.</text>
</comment>
<evidence type="ECO:0000313" key="7">
    <source>
        <dbReference type="EMBL" id="KAE8673576.1"/>
    </source>
</evidence>
<dbReference type="GO" id="GO:0042393">
    <property type="term" value="F:histone binding"/>
    <property type="evidence" value="ECO:0007669"/>
    <property type="project" value="TreeGrafter"/>
</dbReference>
<dbReference type="GO" id="GO:0003682">
    <property type="term" value="F:chromatin binding"/>
    <property type="evidence" value="ECO:0007669"/>
    <property type="project" value="TreeGrafter"/>
</dbReference>
<keyword evidence="4" id="KW-0103">Bromodomain</keyword>
<dbReference type="GO" id="GO:0016887">
    <property type="term" value="F:ATP hydrolysis activity"/>
    <property type="evidence" value="ECO:0007669"/>
    <property type="project" value="InterPro"/>
</dbReference>
<dbReference type="InterPro" id="IPR003960">
    <property type="entry name" value="ATPase_AAA_CS"/>
</dbReference>
<organism evidence="7 8">
    <name type="scientific">Hibiscus syriacus</name>
    <name type="common">Rose of Sharon</name>
    <dbReference type="NCBI Taxonomy" id="106335"/>
    <lineage>
        <taxon>Eukaryota</taxon>
        <taxon>Viridiplantae</taxon>
        <taxon>Streptophyta</taxon>
        <taxon>Embryophyta</taxon>
        <taxon>Tracheophyta</taxon>
        <taxon>Spermatophyta</taxon>
        <taxon>Magnoliopsida</taxon>
        <taxon>eudicotyledons</taxon>
        <taxon>Gunneridae</taxon>
        <taxon>Pentapetalae</taxon>
        <taxon>rosids</taxon>
        <taxon>malvids</taxon>
        <taxon>Malvales</taxon>
        <taxon>Malvaceae</taxon>
        <taxon>Malvoideae</taxon>
        <taxon>Hibiscus</taxon>
    </lineage>
</organism>
<keyword evidence="2" id="KW-0547">Nucleotide-binding</keyword>
<evidence type="ECO:0000256" key="1">
    <source>
        <dbReference type="ARBA" id="ARBA00006914"/>
    </source>
</evidence>
<dbReference type="Gene3D" id="3.40.50.300">
    <property type="entry name" value="P-loop containing nucleotide triphosphate hydrolases"/>
    <property type="match status" value="2"/>
</dbReference>
<dbReference type="FunFam" id="3.40.50.300:FF:000061">
    <property type="entry name" value="ATPase family, AAA domain-containing 2"/>
    <property type="match status" value="1"/>
</dbReference>
<evidence type="ECO:0000313" key="8">
    <source>
        <dbReference type="Proteomes" id="UP000436088"/>
    </source>
</evidence>
<dbReference type="PANTHER" id="PTHR23069">
    <property type="entry name" value="AAA DOMAIN-CONTAINING"/>
    <property type="match status" value="1"/>
</dbReference>
<dbReference type="GO" id="GO:0006337">
    <property type="term" value="P:nucleosome disassembly"/>
    <property type="evidence" value="ECO:0007669"/>
    <property type="project" value="TreeGrafter"/>
</dbReference>
<reference evidence="7" key="1">
    <citation type="submission" date="2019-09" db="EMBL/GenBank/DDBJ databases">
        <title>Draft genome information of white flower Hibiscus syriacus.</title>
        <authorList>
            <person name="Kim Y.-M."/>
        </authorList>
    </citation>
    <scope>NUCLEOTIDE SEQUENCE [LARGE SCALE GENOMIC DNA]</scope>
    <source>
        <strain evidence="7">YM2019G1</strain>
    </source>
</reference>
<dbReference type="GO" id="GO:0005524">
    <property type="term" value="F:ATP binding"/>
    <property type="evidence" value="ECO:0007669"/>
    <property type="project" value="UniProtKB-KW"/>
</dbReference>
<gene>
    <name evidence="7" type="ORF">F3Y22_tig00111779pilonHSYRG00141</name>
</gene>
<sequence>MMHGERILRQKKNGWSIVVRIDEEFLKREGKRLHRDLLRIAPVYIGGSESDGGRSFEGWESVACLQGVIRCMKEVVILPLLYPKFFDNLGLTTPRGVLLHGYPGTGKTLVVRALIGACARGDKRIAYFARKGADCLGKYVGDAERQLRLLFQSRGSVVVIGATNRPDAVDPALRRPGRFDRDIYFPLPSMEDRAAILELHTKKWQKTSYWIYAEMGCKKDCRVCWKLSAAEEKTPGAKRVPLPTVRVEERDWVEALSCSPPPCSQPLFTLLVSLHLDERLWLPPVLSKAGGVIESVIVSTLHEKRLPKDHWWLHVWDLLQDGEVIKQIERRLSCAGMLIGQNYDAFVVKCASMGSSVVFIPKIDLWAVETINQVSEESKSYSLLAHASMEEDPQLVGKENESSEQQSEFTETAEGTAAVQSVSHTWSSFVEHAESICVSTSLIIATSEVPHMELPDRVRELFKSDLPDCSQRTTLGHTVTRFTVHLGKNFNHDMVIKLSAAELSRDILQSFVHLIHQKSHVHEDSKRKNYVQTHAAAENDDKSHDLGREVGSQTYGDLSVTVPAELAQPANIRNLKGKSNLRLAISSFGYQILRCPHFAELCWVTAKLKVGPYAEIGGTWKGWPFNSCIIRPTNSSDKETVACGSSNTKKEREIWFGQRYQYVHILSQVAYLEDMVNNWVYSLQRYINLVTYVGYMNCKTTPLALTENINIGGPSPEVNTVAPNSVHPKPEWTAGGMVLLIGKHLERTHGENFRKHFLVSSVQSCKSVQSSAAYKYQLIHDLDHDHDHEPSRAVPCRAETRRTDGGGGAREPPLFSITQQGSGMSSLKYHSQ</sequence>
<comment type="similarity">
    <text evidence="1">Belongs to the AAA ATPase family.</text>
</comment>
<name>A0A6A2Y903_HIBSY</name>
<feature type="compositionally biased region" description="Low complexity" evidence="5">
    <location>
        <begin position="403"/>
        <end position="413"/>
    </location>
</feature>
<dbReference type="GO" id="GO:0045815">
    <property type="term" value="P:transcription initiation-coupled chromatin remodeling"/>
    <property type="evidence" value="ECO:0007669"/>
    <property type="project" value="TreeGrafter"/>
</dbReference>
<feature type="compositionally biased region" description="Polar residues" evidence="5">
    <location>
        <begin position="816"/>
        <end position="832"/>
    </location>
</feature>
<keyword evidence="3" id="KW-0067">ATP-binding</keyword>
<dbReference type="GO" id="GO:0005634">
    <property type="term" value="C:nucleus"/>
    <property type="evidence" value="ECO:0007669"/>
    <property type="project" value="TreeGrafter"/>
</dbReference>
<dbReference type="Pfam" id="PF00004">
    <property type="entry name" value="AAA"/>
    <property type="match status" value="1"/>
</dbReference>
<dbReference type="PANTHER" id="PTHR23069:SF7">
    <property type="entry name" value="P-LOOP CONTAINING NUCLEOSIDE TRIPHOSPHATE HYDROLASES SUPERFAMILY PROTEIN"/>
    <property type="match status" value="1"/>
</dbReference>
<dbReference type="GO" id="GO:0006334">
    <property type="term" value="P:nucleosome assembly"/>
    <property type="evidence" value="ECO:0007669"/>
    <property type="project" value="TreeGrafter"/>
</dbReference>
<evidence type="ECO:0000259" key="6">
    <source>
        <dbReference type="SMART" id="SM00382"/>
    </source>
</evidence>
<dbReference type="EMBL" id="VEPZ02001425">
    <property type="protein sequence ID" value="KAE8673576.1"/>
    <property type="molecule type" value="Genomic_DNA"/>
</dbReference>
<dbReference type="InterPro" id="IPR045199">
    <property type="entry name" value="ATAD2-like"/>
</dbReference>
<dbReference type="AlphaFoldDB" id="A0A6A2Y903"/>
<dbReference type="Proteomes" id="UP000436088">
    <property type="component" value="Unassembled WGS sequence"/>
</dbReference>
<feature type="region of interest" description="Disordered" evidence="5">
    <location>
        <begin position="785"/>
        <end position="832"/>
    </location>
</feature>
<accession>A0A6A2Y903</accession>
<proteinExistence type="inferred from homology"/>
<dbReference type="Gene3D" id="1.10.8.60">
    <property type="match status" value="1"/>
</dbReference>
<dbReference type="SUPFAM" id="SSF52540">
    <property type="entry name" value="P-loop containing nucleoside triphosphate hydrolases"/>
    <property type="match status" value="1"/>
</dbReference>
<protein>
    <submittedName>
        <fullName evidence="7">2-oxoglutarate and Fe(II)-dependent oxygenase superfamily protein isoform 1</fullName>
    </submittedName>
</protein>
<feature type="region of interest" description="Disordered" evidence="5">
    <location>
        <begin position="392"/>
        <end position="413"/>
    </location>
</feature>